<dbReference type="Pfam" id="PF14310">
    <property type="entry name" value="Fn3-like"/>
    <property type="match status" value="1"/>
</dbReference>
<gene>
    <name evidence="5" type="ORF">KCG34_10915</name>
</gene>
<dbReference type="Pfam" id="PF00933">
    <property type="entry name" value="Glyco_hydro_3"/>
    <property type="match status" value="1"/>
</dbReference>
<dbReference type="InterPro" id="IPR001764">
    <property type="entry name" value="Glyco_hydro_3_N"/>
</dbReference>
<dbReference type="GO" id="GO:0031222">
    <property type="term" value="P:arabinan catabolic process"/>
    <property type="evidence" value="ECO:0007669"/>
    <property type="project" value="TreeGrafter"/>
</dbReference>
<dbReference type="SMART" id="SM00758">
    <property type="entry name" value="PA14"/>
    <property type="match status" value="1"/>
</dbReference>
<sequence>MTAAEKISQMRNSAPAIPRLNLSAYDWWSEGLHGLARNGQATVFPQAIGLAATWDRDLVRQVGDVVSTEARAKFNTVGKGDHGLYGGLNLFAPNINIFRDPRWGRGQETYGEDPYLTGKLAVAFIGGIQGSDPDHPKAIATAKHLAVHSGPESGRHGFDVDVSPYDLETTYLPAFRRAVVEGKVQSVMCAYNSIEGAPACGNDMLLQRHLRTAWGFTGFVASDCGAVDDMAHAHFFAATTAEASAKALRAGTDLDCGWEYGSLDEALKSGLINDSDLDLSLGRLFAARRRLGMDGSVDLYAAIGADQIHTRRAAQLALEAARESIVLLKNNGVLPLKTSARLAVIGPDADAVEVLEGNYHGVAVNPVTPLAGLRGLFPTVAYAQGAPLAENSYANIPETALQTGAGPGGAAGLVGEYFDNPTFSGNPRVVRVDRTLDFDLDRAAPAAGLEKAAYSVRWKGYFIPPAAGDYRMNVRLDQCWNCVHDQVRLFINEQPVEAGAVLHFDEKRPQRLRLEFAHVGADSGLRLQWMAPQGAQLDEAAAAIDGADAIVAFVGLSPDVEGEELGFDAPGFAGGDRTSLDLPAPQQKLLETAKASGKPVIVVLMSGGAVALNWAKAHADAVLTAWYPGEAGGTAIAETLSGRNNPSGRLPVTFYQSARDLPAFIDYRMAGRTYRYFNGTPLFPFGYGLSYSRFSYSGPSPDQTIQAGQPVRVKVTVANISARAGDEVAQVYMTPPADAGGLKRALIGFQRLHLAAGQSHEASFDLDPRDLSLVDAHGERAIEPGVYHLFIGGGQPGEAAGVEMTLTINGRMALKR</sequence>
<dbReference type="PANTHER" id="PTHR42721:SF3">
    <property type="entry name" value="BETA-D-XYLOSIDASE 5-RELATED"/>
    <property type="match status" value="1"/>
</dbReference>
<keyword evidence="3 5" id="KW-0378">Hydrolase</keyword>
<dbReference type="InterPro" id="IPR017853">
    <property type="entry name" value="GH"/>
</dbReference>
<dbReference type="GO" id="GO:0046556">
    <property type="term" value="F:alpha-L-arabinofuranosidase activity"/>
    <property type="evidence" value="ECO:0007669"/>
    <property type="project" value="TreeGrafter"/>
</dbReference>
<feature type="domain" description="PA14" evidence="4">
    <location>
        <begin position="408"/>
        <end position="543"/>
    </location>
</feature>
<dbReference type="InterPro" id="IPR037524">
    <property type="entry name" value="PA14/GLEYA"/>
</dbReference>
<dbReference type="GO" id="GO:0045493">
    <property type="term" value="P:xylan catabolic process"/>
    <property type="evidence" value="ECO:0007669"/>
    <property type="project" value="InterPro"/>
</dbReference>
<evidence type="ECO:0000313" key="6">
    <source>
        <dbReference type="Proteomes" id="UP000676409"/>
    </source>
</evidence>
<dbReference type="KEGG" id="caul:KCG34_10915"/>
<dbReference type="EMBL" id="CP073078">
    <property type="protein sequence ID" value="QUD90747.1"/>
    <property type="molecule type" value="Genomic_DNA"/>
</dbReference>
<dbReference type="InterPro" id="IPR026891">
    <property type="entry name" value="Fn3-like"/>
</dbReference>
<keyword evidence="6" id="KW-1185">Reference proteome</keyword>
<dbReference type="GO" id="GO:0009044">
    <property type="term" value="F:xylan 1,4-beta-xylosidase activity"/>
    <property type="evidence" value="ECO:0007669"/>
    <property type="project" value="InterPro"/>
</dbReference>
<dbReference type="InterPro" id="IPR036881">
    <property type="entry name" value="Glyco_hydro_3_C_sf"/>
</dbReference>
<evidence type="ECO:0000256" key="1">
    <source>
        <dbReference type="ARBA" id="ARBA00005336"/>
    </source>
</evidence>
<dbReference type="AlphaFoldDB" id="A0A975G570"/>
<dbReference type="SMART" id="SM01217">
    <property type="entry name" value="Fn3_like"/>
    <property type="match status" value="1"/>
</dbReference>
<dbReference type="InterPro" id="IPR036962">
    <property type="entry name" value="Glyco_hydro_3_N_sf"/>
</dbReference>
<accession>A0A975G570</accession>
<evidence type="ECO:0000256" key="2">
    <source>
        <dbReference type="ARBA" id="ARBA00022729"/>
    </source>
</evidence>
<evidence type="ECO:0000313" key="5">
    <source>
        <dbReference type="EMBL" id="QUD90747.1"/>
    </source>
</evidence>
<comment type="similarity">
    <text evidence="1">Belongs to the glycosyl hydrolase 3 family.</text>
</comment>
<dbReference type="InterPro" id="IPR044993">
    <property type="entry name" value="BXL"/>
</dbReference>
<dbReference type="Gene3D" id="2.60.40.10">
    <property type="entry name" value="Immunoglobulins"/>
    <property type="match status" value="1"/>
</dbReference>
<reference evidence="5" key="1">
    <citation type="submission" date="2021-04" db="EMBL/GenBank/DDBJ databases">
        <title>The complete genome sequence of Caulobacter sp. S6.</title>
        <authorList>
            <person name="Tang Y."/>
            <person name="Ouyang W."/>
            <person name="Liu Q."/>
            <person name="Huang B."/>
            <person name="Guo Z."/>
            <person name="Lei P."/>
        </authorList>
    </citation>
    <scope>NUCLEOTIDE SEQUENCE</scope>
    <source>
        <strain evidence="5">S6</strain>
    </source>
</reference>
<dbReference type="Pfam" id="PF07691">
    <property type="entry name" value="PA14"/>
    <property type="match status" value="1"/>
</dbReference>
<dbReference type="PRINTS" id="PR00133">
    <property type="entry name" value="GLHYDRLASE3"/>
</dbReference>
<dbReference type="InterPro" id="IPR002772">
    <property type="entry name" value="Glyco_hydro_3_C"/>
</dbReference>
<evidence type="ECO:0000256" key="3">
    <source>
        <dbReference type="ARBA" id="ARBA00022801"/>
    </source>
</evidence>
<dbReference type="PROSITE" id="PS51820">
    <property type="entry name" value="PA14"/>
    <property type="match status" value="1"/>
</dbReference>
<dbReference type="Proteomes" id="UP000676409">
    <property type="component" value="Chromosome"/>
</dbReference>
<dbReference type="Gene3D" id="3.40.50.1700">
    <property type="entry name" value="Glycoside hydrolase family 3 C-terminal domain"/>
    <property type="match status" value="2"/>
</dbReference>
<dbReference type="PANTHER" id="PTHR42721">
    <property type="entry name" value="SUGAR HYDROLASE-RELATED"/>
    <property type="match status" value="1"/>
</dbReference>
<evidence type="ECO:0000259" key="4">
    <source>
        <dbReference type="PROSITE" id="PS51820"/>
    </source>
</evidence>
<dbReference type="InterPro" id="IPR013783">
    <property type="entry name" value="Ig-like_fold"/>
</dbReference>
<dbReference type="SUPFAM" id="SSF52279">
    <property type="entry name" value="Beta-D-glucan exohydrolase, C-terminal domain"/>
    <property type="match status" value="1"/>
</dbReference>
<dbReference type="SUPFAM" id="SSF56988">
    <property type="entry name" value="Anthrax protective antigen"/>
    <property type="match status" value="1"/>
</dbReference>
<proteinExistence type="inferred from homology"/>
<dbReference type="InterPro" id="IPR011658">
    <property type="entry name" value="PA14_dom"/>
</dbReference>
<protein>
    <submittedName>
        <fullName evidence="5">Glycoside hydrolase family 3 C-terminal domain-containing protein</fullName>
    </submittedName>
</protein>
<dbReference type="SUPFAM" id="SSF51445">
    <property type="entry name" value="(Trans)glycosidases"/>
    <property type="match status" value="1"/>
</dbReference>
<name>A0A975G570_9CAUL</name>
<dbReference type="Gene3D" id="3.20.20.300">
    <property type="entry name" value="Glycoside hydrolase, family 3, N-terminal domain"/>
    <property type="match status" value="1"/>
</dbReference>
<keyword evidence="2" id="KW-0732">Signal</keyword>
<dbReference type="Pfam" id="PF01915">
    <property type="entry name" value="Glyco_hydro_3_C"/>
    <property type="match status" value="1"/>
</dbReference>
<organism evidence="5 6">
    <name type="scientific">Phenylobacterium montanum</name>
    <dbReference type="NCBI Taxonomy" id="2823693"/>
    <lineage>
        <taxon>Bacteria</taxon>
        <taxon>Pseudomonadati</taxon>
        <taxon>Pseudomonadota</taxon>
        <taxon>Alphaproteobacteria</taxon>
        <taxon>Caulobacterales</taxon>
        <taxon>Caulobacteraceae</taxon>
        <taxon>Phenylobacterium</taxon>
    </lineage>
</organism>